<dbReference type="AlphaFoldDB" id="A0A2T3HKW2"/>
<gene>
    <name evidence="1" type="ORF">C7T94_10815</name>
</gene>
<dbReference type="EMBL" id="PYLS01000005">
    <property type="protein sequence ID" value="PST83098.1"/>
    <property type="molecule type" value="Genomic_DNA"/>
</dbReference>
<proteinExistence type="predicted"/>
<evidence type="ECO:0000313" key="1">
    <source>
        <dbReference type="EMBL" id="PST83098.1"/>
    </source>
</evidence>
<dbReference type="OrthoDB" id="2989458at2"/>
<name>A0A2T3HKW2_9SPHI</name>
<protein>
    <submittedName>
        <fullName evidence="1">Uncharacterized protein</fullName>
    </submittedName>
</protein>
<evidence type="ECO:0000313" key="2">
    <source>
        <dbReference type="Proteomes" id="UP000240912"/>
    </source>
</evidence>
<sequence>MREKKDARQIDLMNTPIANELIDMAQYDLRVRDMLLKANLLSPGYNPDMERVHESNAARLEVIIDAMGYPTRSNVGPQASDAA</sequence>
<organism evidence="1 2">
    <name type="scientific">Pedobacter yulinensis</name>
    <dbReference type="NCBI Taxonomy" id="2126353"/>
    <lineage>
        <taxon>Bacteria</taxon>
        <taxon>Pseudomonadati</taxon>
        <taxon>Bacteroidota</taxon>
        <taxon>Sphingobacteriia</taxon>
        <taxon>Sphingobacteriales</taxon>
        <taxon>Sphingobacteriaceae</taxon>
        <taxon>Pedobacter</taxon>
    </lineage>
</organism>
<accession>A0A2T3HKW2</accession>
<keyword evidence="2" id="KW-1185">Reference proteome</keyword>
<comment type="caution">
    <text evidence="1">The sequence shown here is derived from an EMBL/GenBank/DDBJ whole genome shotgun (WGS) entry which is preliminary data.</text>
</comment>
<reference evidence="1 2" key="1">
    <citation type="submission" date="2018-03" db="EMBL/GenBank/DDBJ databases">
        <authorList>
            <person name="Keele B.F."/>
        </authorList>
    </citation>
    <scope>NUCLEOTIDE SEQUENCE [LARGE SCALE GENOMIC DNA]</scope>
    <source>
        <strain evidence="1 2">YL28-9</strain>
    </source>
</reference>
<dbReference type="Proteomes" id="UP000240912">
    <property type="component" value="Unassembled WGS sequence"/>
</dbReference>